<dbReference type="InterPro" id="IPR001123">
    <property type="entry name" value="LeuE-type"/>
</dbReference>
<name>A0A1H0YG46_9ACTN</name>
<dbReference type="PANTHER" id="PTHR30086:SF20">
    <property type="entry name" value="ARGININE EXPORTER PROTEIN ARGO-RELATED"/>
    <property type="match status" value="1"/>
</dbReference>
<evidence type="ECO:0000256" key="4">
    <source>
        <dbReference type="ARBA" id="ARBA00022989"/>
    </source>
</evidence>
<evidence type="ECO:0000256" key="2">
    <source>
        <dbReference type="ARBA" id="ARBA00022475"/>
    </source>
</evidence>
<sequence>MIAHLPVFVATTFVMLVVPGPDFVVVTRNAVTGDRRQGYFTAVGICGGLAFLTLVTASGLAAVVAANAMMLLGLRVLGGGYLVLLGGMLLVSAWRRHQHPESDVNSPYNTRSPMVQGFLNNVLNPKALVFYLTFMPQFLISGTPVFVQTLFMGVVVVACAAIWWTLYVMAIGFLSAVLTRTSVRSAIDAGAGVALGGLGIVVLVGGL</sequence>
<keyword evidence="5 6" id="KW-0472">Membrane</keyword>
<comment type="subcellular location">
    <subcellularLocation>
        <location evidence="1">Cell membrane</location>
        <topology evidence="1">Multi-pass membrane protein</topology>
    </subcellularLocation>
</comment>
<evidence type="ECO:0000256" key="1">
    <source>
        <dbReference type="ARBA" id="ARBA00004651"/>
    </source>
</evidence>
<dbReference type="Proteomes" id="UP000199301">
    <property type="component" value="Unassembled WGS sequence"/>
</dbReference>
<dbReference type="Pfam" id="PF01810">
    <property type="entry name" value="LysE"/>
    <property type="match status" value="1"/>
</dbReference>
<keyword evidence="4 6" id="KW-1133">Transmembrane helix</keyword>
<keyword evidence="8" id="KW-1185">Reference proteome</keyword>
<feature type="transmembrane region" description="Helical" evidence="6">
    <location>
        <begin position="6"/>
        <end position="27"/>
    </location>
</feature>
<evidence type="ECO:0000313" key="8">
    <source>
        <dbReference type="Proteomes" id="UP000199301"/>
    </source>
</evidence>
<feature type="transmembrane region" description="Helical" evidence="6">
    <location>
        <begin position="153"/>
        <end position="174"/>
    </location>
</feature>
<accession>A0A1H0YG46</accession>
<evidence type="ECO:0000313" key="7">
    <source>
        <dbReference type="EMBL" id="SDQ14078.1"/>
    </source>
</evidence>
<evidence type="ECO:0000256" key="3">
    <source>
        <dbReference type="ARBA" id="ARBA00022692"/>
    </source>
</evidence>
<dbReference type="GO" id="GO:0005886">
    <property type="term" value="C:plasma membrane"/>
    <property type="evidence" value="ECO:0007669"/>
    <property type="project" value="UniProtKB-SubCell"/>
</dbReference>
<evidence type="ECO:0000256" key="6">
    <source>
        <dbReference type="SAM" id="Phobius"/>
    </source>
</evidence>
<feature type="transmembrane region" description="Helical" evidence="6">
    <location>
        <begin position="39"/>
        <end position="66"/>
    </location>
</feature>
<gene>
    <name evidence="7" type="ORF">SAMN04489718_0432</name>
</gene>
<dbReference type="GO" id="GO:0015171">
    <property type="term" value="F:amino acid transmembrane transporter activity"/>
    <property type="evidence" value="ECO:0007669"/>
    <property type="project" value="TreeGrafter"/>
</dbReference>
<feature type="transmembrane region" description="Helical" evidence="6">
    <location>
        <begin position="186"/>
        <end position="206"/>
    </location>
</feature>
<keyword evidence="3 6" id="KW-0812">Transmembrane</keyword>
<reference evidence="8" key="1">
    <citation type="submission" date="2016-10" db="EMBL/GenBank/DDBJ databases">
        <authorList>
            <person name="Varghese N."/>
            <person name="Submissions S."/>
        </authorList>
    </citation>
    <scope>NUCLEOTIDE SEQUENCE [LARGE SCALE GENOMIC DNA]</scope>
    <source>
        <strain evidence="8">DSM 45459</strain>
    </source>
</reference>
<dbReference type="EMBL" id="FNKO01000001">
    <property type="protein sequence ID" value="SDQ14078.1"/>
    <property type="molecule type" value="Genomic_DNA"/>
</dbReference>
<feature type="transmembrane region" description="Helical" evidence="6">
    <location>
        <begin position="128"/>
        <end position="147"/>
    </location>
</feature>
<keyword evidence="2" id="KW-1003">Cell membrane</keyword>
<feature type="transmembrane region" description="Helical" evidence="6">
    <location>
        <begin position="72"/>
        <end position="91"/>
    </location>
</feature>
<evidence type="ECO:0000256" key="5">
    <source>
        <dbReference type="ARBA" id="ARBA00023136"/>
    </source>
</evidence>
<dbReference type="PANTHER" id="PTHR30086">
    <property type="entry name" value="ARGININE EXPORTER PROTEIN ARGO"/>
    <property type="match status" value="1"/>
</dbReference>
<proteinExistence type="predicted"/>
<dbReference type="AlphaFoldDB" id="A0A1H0YG46"/>
<dbReference type="PIRSF" id="PIRSF006324">
    <property type="entry name" value="LeuE"/>
    <property type="match status" value="1"/>
</dbReference>
<organism evidence="7 8">
    <name type="scientific">Actinopolyspora saharensis</name>
    <dbReference type="NCBI Taxonomy" id="995062"/>
    <lineage>
        <taxon>Bacteria</taxon>
        <taxon>Bacillati</taxon>
        <taxon>Actinomycetota</taxon>
        <taxon>Actinomycetes</taxon>
        <taxon>Actinopolysporales</taxon>
        <taxon>Actinopolysporaceae</taxon>
        <taxon>Actinopolyspora</taxon>
    </lineage>
</organism>
<protein>
    <submittedName>
        <fullName evidence="7">Threonine/homoserine/homoserine lactone efflux protein</fullName>
    </submittedName>
</protein>